<dbReference type="Proteomes" id="UP000229600">
    <property type="component" value="Unassembled WGS sequence"/>
</dbReference>
<gene>
    <name evidence="3" type="ORF">COV59_04820</name>
</gene>
<evidence type="ECO:0000313" key="4">
    <source>
        <dbReference type="Proteomes" id="UP000229600"/>
    </source>
</evidence>
<dbReference type="SUPFAM" id="SSF48208">
    <property type="entry name" value="Six-hairpin glycosidases"/>
    <property type="match status" value="1"/>
</dbReference>
<evidence type="ECO:0000256" key="1">
    <source>
        <dbReference type="SAM" id="MobiDB-lite"/>
    </source>
</evidence>
<name>A0A2H0N464_9BACT</name>
<dbReference type="EMBL" id="PCWN01000010">
    <property type="protein sequence ID" value="PIR03684.1"/>
    <property type="molecule type" value="Genomic_DNA"/>
</dbReference>
<feature type="compositionally biased region" description="Basic and acidic residues" evidence="1">
    <location>
        <begin position="1129"/>
        <end position="1148"/>
    </location>
</feature>
<dbReference type="Gene3D" id="2.60.40.10">
    <property type="entry name" value="Immunoglobulins"/>
    <property type="match status" value="1"/>
</dbReference>
<dbReference type="InterPro" id="IPR003961">
    <property type="entry name" value="FN3_dom"/>
</dbReference>
<dbReference type="SMART" id="SM00060">
    <property type="entry name" value="FN3"/>
    <property type="match status" value="1"/>
</dbReference>
<dbReference type="Pfam" id="PF11617">
    <property type="entry name" value="Cu-binding_MopE"/>
    <property type="match status" value="3"/>
</dbReference>
<dbReference type="InterPro" id="IPR008928">
    <property type="entry name" value="6-hairpin_glycosidase_sf"/>
</dbReference>
<reference evidence="3 4" key="1">
    <citation type="submission" date="2017-09" db="EMBL/GenBank/DDBJ databases">
        <title>Depth-based differentiation of microbial function through sediment-hosted aquifers and enrichment of novel symbionts in the deep terrestrial subsurface.</title>
        <authorList>
            <person name="Probst A.J."/>
            <person name="Ladd B."/>
            <person name="Jarett J.K."/>
            <person name="Geller-Mcgrath D.E."/>
            <person name="Sieber C.M."/>
            <person name="Emerson J.B."/>
            <person name="Anantharaman K."/>
            <person name="Thomas B.C."/>
            <person name="Malmstrom R."/>
            <person name="Stieglmeier M."/>
            <person name="Klingl A."/>
            <person name="Woyke T."/>
            <person name="Ryan C.M."/>
            <person name="Banfield J.F."/>
        </authorList>
    </citation>
    <scope>NUCLEOTIDE SEQUENCE [LARGE SCALE GENOMIC DNA]</scope>
    <source>
        <strain evidence="3">CG11_big_fil_rev_8_21_14_0_20_39_34</strain>
    </source>
</reference>
<dbReference type="Pfam" id="PF16656">
    <property type="entry name" value="Pur_ac_phosph_N"/>
    <property type="match status" value="1"/>
</dbReference>
<dbReference type="InterPro" id="IPR013783">
    <property type="entry name" value="Ig-like_fold"/>
</dbReference>
<comment type="caution">
    <text evidence="3">The sequence shown here is derived from an EMBL/GenBank/DDBJ whole genome shotgun (WGS) entry which is preliminary data.</text>
</comment>
<accession>A0A2H0N464</accession>
<feature type="region of interest" description="Disordered" evidence="1">
    <location>
        <begin position="1128"/>
        <end position="1151"/>
    </location>
</feature>
<dbReference type="GO" id="GO:0046872">
    <property type="term" value="F:metal ion binding"/>
    <property type="evidence" value="ECO:0007669"/>
    <property type="project" value="InterPro"/>
</dbReference>
<feature type="domain" description="Fibronectin type-III" evidence="2">
    <location>
        <begin position="827"/>
        <end position="916"/>
    </location>
</feature>
<dbReference type="SUPFAM" id="SSF49363">
    <property type="entry name" value="Purple acid phosphatase, N-terminal domain"/>
    <property type="match status" value="1"/>
</dbReference>
<dbReference type="CDD" id="cd00063">
    <property type="entry name" value="FN3"/>
    <property type="match status" value="1"/>
</dbReference>
<dbReference type="InterPro" id="IPR021655">
    <property type="entry name" value="Put_metal-bd"/>
</dbReference>
<organism evidence="3 4">
    <name type="scientific">Candidatus Magasanikbacteria bacterium CG11_big_fil_rev_8_21_14_0_20_39_34</name>
    <dbReference type="NCBI Taxonomy" id="1974653"/>
    <lineage>
        <taxon>Bacteria</taxon>
        <taxon>Candidatus Magasanikiibacteriota</taxon>
    </lineage>
</organism>
<dbReference type="InterPro" id="IPR031768">
    <property type="entry name" value="CBM60_xylan-bd"/>
</dbReference>
<dbReference type="Pfam" id="PF16841">
    <property type="entry name" value="CBM60"/>
    <property type="match status" value="1"/>
</dbReference>
<sequence length="1392" mass="156896">MWMVLSMKNNNMKKHFFTYSMALIFIFGTLFFGGDAKAVLSNSVLVETTLRNELDIARENTPLSWSLPLSQEDNIHDVRDLQVFKDGKEMEAQFTPLARWGGSVQDPSKPISIVLVDANVNMAPKEKATITLKKGFKSYVPSKLQVLTDNDESIVINTGVAEFEISKKQFRFFDLVSIYDGTLSKRVYFSEVNDKQYGIRLNDSYRAYPAQIHIEHIGPNRISLLVHGKISEDLGFTARLHFHKNLGDVKVDFQLVNQSMQQGGESVQFEDLTLGFIAQGLNYYRIPGRPGQKPEIYEGVYQSSVSLYQDSSGNAYWNVHNINNNAFESGVQKKNAVISINSNPLEGADQIFGWFDSNNITVALENPWQNFPKALRAKDNRLEVGLFPKEYSKEFSLPAKQSKTHSFWLRYHTDVASDVQERAESALVPLHFDISADVLAQKDLGLLSHRFYQSFPSYESGVDAQLVKSNEHRPWENEATDIKNSIARSGLYGIFSYGELPFDSEGKFQRYGIQKNVLRGMLYQSMRASEETLSDEWLNLLHASARYSGDKNNQEIYAQGGAISGMFLYSVLSGDTLLFESARGAAETLVRSLEQSDYGVTTGSAKSSGLQKCDQLGCNENSPMDTKEFGANNVSSLLYAYAFTGEERYKTVLENALHYIWSRDISFSTATLDCRDFDKQLLFVDELGQSILLREKWGLSEDPKAKDIFAQRIRLMKGKLWNPEKGKVNGCKQDNTVDAESLENNIQLAVADIFGMGSILLGDSTLLNTYAKQAFDYGTKNQSYEGSANAYHFVQEFVRQVSFGHAFQYVWSLYHGDVIDPDTTPTKIQNIRISNITTGQARVLWSTNETASSVVLYGTQPDTLDKNIGLGSRTTQHGVILPNLQRATTYYFQIESVDEAGNVSKSDIQNFQTIRSSEFVFHTFDNDQDGFSVEVDCDDNNKNIHPGRDEILGNGIDDDCNAGTTDTGNNRIIQFEAEQMSNISGIVFERLEDSVALYSNGYVEQGVYLLAGDYNFEIAARGDIFPNLNAQMKLSIDGKHIKTFDVNSKIFGRYSVSAHVEDGVHIIRMEFSNDVYNPPIDNNLYLDKLIVELKDLTLKDDKDADGYTRQFDCNDNDPQIHPGMIEIPYDNKDNDCRSDTKDNDKDGDGYLFPQDCNDEISSIHPGANEILLDGIDNDCDPDTGDFQKRYTSDQMSVTTATRVQKGIQFKNGNESEIHFTPPQPGCYVFTLHMKPTNLERAYPFLIQASPDNFPVSFYVNKKGWNDYRLVRCFSSKEDSLITLRSAALAGEHQLQSLIIASYEREQDSTAPQFLEATPSIQTGKAEIKVQTSENVAMRLLFNNSLDVYSGIQKDKRTWTIQNLQPNTIYTYTLFIWDIFGNMNTQEGSFLTP</sequence>
<evidence type="ECO:0000259" key="2">
    <source>
        <dbReference type="PROSITE" id="PS50853"/>
    </source>
</evidence>
<evidence type="ECO:0000313" key="3">
    <source>
        <dbReference type="EMBL" id="PIR03684.1"/>
    </source>
</evidence>
<proteinExistence type="predicted"/>
<dbReference type="InterPro" id="IPR015914">
    <property type="entry name" value="PAPs_N"/>
</dbReference>
<dbReference type="PROSITE" id="PS50853">
    <property type="entry name" value="FN3"/>
    <property type="match status" value="1"/>
</dbReference>
<dbReference type="GO" id="GO:0005975">
    <property type="term" value="P:carbohydrate metabolic process"/>
    <property type="evidence" value="ECO:0007669"/>
    <property type="project" value="InterPro"/>
</dbReference>
<dbReference type="GO" id="GO:0003993">
    <property type="term" value="F:acid phosphatase activity"/>
    <property type="evidence" value="ECO:0007669"/>
    <property type="project" value="InterPro"/>
</dbReference>
<dbReference type="Gene3D" id="2.60.60.40">
    <property type="match status" value="1"/>
</dbReference>
<protein>
    <recommendedName>
        <fullName evidence="2">Fibronectin type-III domain-containing protein</fullName>
    </recommendedName>
</protein>
<dbReference type="InterPro" id="IPR008963">
    <property type="entry name" value="Purple_acid_Pase-like_N"/>
</dbReference>